<dbReference type="Proteomes" id="UP000266441">
    <property type="component" value="Unassembled WGS sequence"/>
</dbReference>
<protein>
    <submittedName>
        <fullName evidence="2">Uncharacterized protein</fullName>
    </submittedName>
</protein>
<name>A0A399D0W7_9BACT</name>
<reference evidence="2 3" key="1">
    <citation type="journal article" date="2015" name="Int. J. Syst. Evol. Microbiol.">
        <title>Mariniphaga sediminis sp. nov., isolated from coastal sediment.</title>
        <authorList>
            <person name="Wang F.Q."/>
            <person name="Shen Q.Y."/>
            <person name="Chen G.J."/>
            <person name="Du Z.J."/>
        </authorList>
    </citation>
    <scope>NUCLEOTIDE SEQUENCE [LARGE SCALE GENOMIC DNA]</scope>
    <source>
        <strain evidence="2 3">SY21</strain>
    </source>
</reference>
<keyword evidence="1" id="KW-0812">Transmembrane</keyword>
<dbReference type="AlphaFoldDB" id="A0A399D0W7"/>
<comment type="caution">
    <text evidence="2">The sequence shown here is derived from an EMBL/GenBank/DDBJ whole genome shotgun (WGS) entry which is preliminary data.</text>
</comment>
<gene>
    <name evidence="2" type="ORF">D1164_10320</name>
</gene>
<keyword evidence="1" id="KW-0472">Membrane</keyword>
<accession>A0A399D0W7</accession>
<dbReference type="EMBL" id="QWET01000006">
    <property type="protein sequence ID" value="RIH65504.1"/>
    <property type="molecule type" value="Genomic_DNA"/>
</dbReference>
<keyword evidence="1" id="KW-1133">Transmembrane helix</keyword>
<feature type="transmembrane region" description="Helical" evidence="1">
    <location>
        <begin position="20"/>
        <end position="41"/>
    </location>
</feature>
<keyword evidence="3" id="KW-1185">Reference proteome</keyword>
<evidence type="ECO:0000313" key="3">
    <source>
        <dbReference type="Proteomes" id="UP000266441"/>
    </source>
</evidence>
<proteinExistence type="predicted"/>
<sequence length="68" mass="7819">MSDNEQSDLYFVVIFFRYSAAGHDFPSCFITMIFLVSNFFSIRYSFKSGNKTTLGFDCTLRQAPVLLI</sequence>
<evidence type="ECO:0000313" key="2">
    <source>
        <dbReference type="EMBL" id="RIH65504.1"/>
    </source>
</evidence>
<organism evidence="2 3">
    <name type="scientific">Mariniphaga sediminis</name>
    <dbReference type="NCBI Taxonomy" id="1628158"/>
    <lineage>
        <taxon>Bacteria</taxon>
        <taxon>Pseudomonadati</taxon>
        <taxon>Bacteroidota</taxon>
        <taxon>Bacteroidia</taxon>
        <taxon>Marinilabiliales</taxon>
        <taxon>Prolixibacteraceae</taxon>
        <taxon>Mariniphaga</taxon>
    </lineage>
</organism>
<evidence type="ECO:0000256" key="1">
    <source>
        <dbReference type="SAM" id="Phobius"/>
    </source>
</evidence>